<evidence type="ECO:0000313" key="3">
    <source>
        <dbReference type="RefSeq" id="XP_022088879.1"/>
    </source>
</evidence>
<gene>
    <name evidence="3" type="primary">LOC110978294</name>
</gene>
<feature type="region of interest" description="Disordered" evidence="1">
    <location>
        <begin position="49"/>
        <end position="166"/>
    </location>
</feature>
<dbReference type="Pfam" id="PF17824">
    <property type="entry name" value="DUF5586"/>
    <property type="match status" value="1"/>
</dbReference>
<organism evidence="2 3">
    <name type="scientific">Acanthaster planci</name>
    <name type="common">Crown-of-thorns starfish</name>
    <dbReference type="NCBI Taxonomy" id="133434"/>
    <lineage>
        <taxon>Eukaryota</taxon>
        <taxon>Metazoa</taxon>
        <taxon>Echinodermata</taxon>
        <taxon>Eleutherozoa</taxon>
        <taxon>Asterozoa</taxon>
        <taxon>Asteroidea</taxon>
        <taxon>Valvatacea</taxon>
        <taxon>Valvatida</taxon>
        <taxon>Acanthasteridae</taxon>
        <taxon>Acanthaster</taxon>
    </lineage>
</organism>
<accession>A0A8B7Y6N8</accession>
<dbReference type="PANTHER" id="PTHR32000:SF3">
    <property type="entry name" value="RIKEN CDNA A830018L16 GENE"/>
    <property type="match status" value="1"/>
</dbReference>
<dbReference type="OrthoDB" id="10045118at2759"/>
<name>A0A8B7Y6N8_ACAPL</name>
<feature type="compositionally biased region" description="Basic and acidic residues" evidence="1">
    <location>
        <begin position="138"/>
        <end position="151"/>
    </location>
</feature>
<dbReference type="InterPro" id="IPR040687">
    <property type="entry name" value="DUF5586"/>
</dbReference>
<sequence>MSSQQRVQTYLDKHRISALFEDLMARLIKHLPNDPVPYLIKVLQRFDEKTPKPPDLSSSLPTTKKPVDSGTKSKTTSGWTSASEPALTGMGEDRGYDRPWINNMKKLRSKAEELEPQVRRSKKLDSSGKKRTPTSEADVEHIFKKEQEKAKSVTFQSGDDGSGSGC</sequence>
<keyword evidence="2" id="KW-1185">Reference proteome</keyword>
<dbReference type="GeneID" id="110978294"/>
<proteinExistence type="predicted"/>
<dbReference type="PANTHER" id="PTHR32000">
    <property type="entry name" value="SIMILAR TO HYPOTHETICAL PROTEIN"/>
    <property type="match status" value="1"/>
</dbReference>
<evidence type="ECO:0000313" key="2">
    <source>
        <dbReference type="Proteomes" id="UP000694845"/>
    </source>
</evidence>
<evidence type="ECO:0000256" key="1">
    <source>
        <dbReference type="SAM" id="MobiDB-lite"/>
    </source>
</evidence>
<dbReference type="CDD" id="cd22980">
    <property type="entry name" value="DD_VEST1"/>
    <property type="match status" value="1"/>
</dbReference>
<dbReference type="KEGG" id="aplc:110978294"/>
<protein>
    <submittedName>
        <fullName evidence="3">Uncharacterized protein C8orf34-like isoform X1</fullName>
    </submittedName>
</protein>
<dbReference type="SUPFAM" id="SSF47391">
    <property type="entry name" value="Dimerization-anchoring domain of cAMP-dependent PK regulatory subunit"/>
    <property type="match status" value="1"/>
</dbReference>
<dbReference type="RefSeq" id="XP_022088879.1">
    <property type="nucleotide sequence ID" value="XM_022233187.1"/>
</dbReference>
<feature type="compositionally biased region" description="Low complexity" evidence="1">
    <location>
        <begin position="69"/>
        <end position="81"/>
    </location>
</feature>
<dbReference type="Proteomes" id="UP000694845">
    <property type="component" value="Unplaced"/>
</dbReference>
<feature type="compositionally biased region" description="Basic and acidic residues" evidence="1">
    <location>
        <begin position="109"/>
        <end position="128"/>
    </location>
</feature>
<dbReference type="Gene3D" id="1.20.890.10">
    <property type="entry name" value="cAMP-dependent protein kinase regulatory subunit, dimerization-anchoring domain"/>
    <property type="match status" value="1"/>
</dbReference>
<reference evidence="3" key="1">
    <citation type="submission" date="2025-08" db="UniProtKB">
        <authorList>
            <consortium name="RefSeq"/>
        </authorList>
    </citation>
    <scope>IDENTIFICATION</scope>
</reference>
<dbReference type="AlphaFoldDB" id="A0A8B7Y6N8"/>